<evidence type="ECO:0000313" key="3">
    <source>
        <dbReference type="EMBL" id="KAK6001272.1"/>
    </source>
</evidence>
<evidence type="ECO:0000256" key="1">
    <source>
        <dbReference type="SAM" id="MobiDB-lite"/>
    </source>
</evidence>
<keyword evidence="2" id="KW-1133">Transmembrane helix</keyword>
<evidence type="ECO:0000256" key="2">
    <source>
        <dbReference type="SAM" id="Phobius"/>
    </source>
</evidence>
<proteinExistence type="predicted"/>
<evidence type="ECO:0000313" key="4">
    <source>
        <dbReference type="Proteomes" id="UP001341245"/>
    </source>
</evidence>
<gene>
    <name evidence="3" type="ORF">QM012_002603</name>
</gene>
<dbReference type="Proteomes" id="UP001341245">
    <property type="component" value="Unassembled WGS sequence"/>
</dbReference>
<feature type="transmembrane region" description="Helical" evidence="2">
    <location>
        <begin position="35"/>
        <end position="52"/>
    </location>
</feature>
<name>A0ABR0TAG3_AURPU</name>
<feature type="compositionally biased region" description="Low complexity" evidence="1">
    <location>
        <begin position="85"/>
        <end position="106"/>
    </location>
</feature>
<protein>
    <submittedName>
        <fullName evidence="3">Uncharacterized protein</fullName>
    </submittedName>
</protein>
<dbReference type="EMBL" id="JASGXD010000014">
    <property type="protein sequence ID" value="KAK6001272.1"/>
    <property type="molecule type" value="Genomic_DNA"/>
</dbReference>
<sequence length="149" mass="17021">MPNTFLNLFLIALSIINSVLLTLTIWAALQLRGSDWWIIFLIAFIMGLLYEVDYMRRKRPGYHPEHRGPIELRLRDFYGLTNSDSDSISSDGINRSSIRSNQRQNSFDTPIVRPQTAHTRVRPAPASPASTLQNSQIRALRRPVTPAFI</sequence>
<keyword evidence="2" id="KW-0812">Transmembrane</keyword>
<reference evidence="3 4" key="1">
    <citation type="submission" date="2023-11" db="EMBL/GenBank/DDBJ databases">
        <title>Draft genome sequence and annotation of the polyextremotolerant black yeast-like fungus Aureobasidium pullulans NRRL 62042.</title>
        <authorList>
            <person name="Dielentheis-Frenken M.R.E."/>
            <person name="Wibberg D."/>
            <person name="Blank L.M."/>
            <person name="Tiso T."/>
        </authorList>
    </citation>
    <scope>NUCLEOTIDE SEQUENCE [LARGE SCALE GENOMIC DNA]</scope>
    <source>
        <strain evidence="3 4">NRRL 62042</strain>
    </source>
</reference>
<feature type="region of interest" description="Disordered" evidence="1">
    <location>
        <begin position="85"/>
        <end position="136"/>
    </location>
</feature>
<comment type="caution">
    <text evidence="3">The sequence shown here is derived from an EMBL/GenBank/DDBJ whole genome shotgun (WGS) entry which is preliminary data.</text>
</comment>
<organism evidence="3 4">
    <name type="scientific">Aureobasidium pullulans</name>
    <name type="common">Black yeast</name>
    <name type="synonym">Pullularia pullulans</name>
    <dbReference type="NCBI Taxonomy" id="5580"/>
    <lineage>
        <taxon>Eukaryota</taxon>
        <taxon>Fungi</taxon>
        <taxon>Dikarya</taxon>
        <taxon>Ascomycota</taxon>
        <taxon>Pezizomycotina</taxon>
        <taxon>Dothideomycetes</taxon>
        <taxon>Dothideomycetidae</taxon>
        <taxon>Dothideales</taxon>
        <taxon>Saccotheciaceae</taxon>
        <taxon>Aureobasidium</taxon>
    </lineage>
</organism>
<keyword evidence="2" id="KW-0472">Membrane</keyword>
<feature type="transmembrane region" description="Helical" evidence="2">
    <location>
        <begin position="7"/>
        <end position="29"/>
    </location>
</feature>
<keyword evidence="4" id="KW-1185">Reference proteome</keyword>
<accession>A0ABR0TAG3</accession>